<proteinExistence type="predicted"/>
<dbReference type="AlphaFoldDB" id="A0A9Q0N0W1"/>
<name>A0A9Q0N0W1_9DIPT</name>
<evidence type="ECO:0000313" key="1">
    <source>
        <dbReference type="EMBL" id="KAJ6641632.1"/>
    </source>
</evidence>
<comment type="caution">
    <text evidence="1">The sequence shown here is derived from an EMBL/GenBank/DDBJ whole genome shotgun (WGS) entry which is preliminary data.</text>
</comment>
<dbReference type="OrthoDB" id="8066061at2759"/>
<dbReference type="EMBL" id="WJQU01000002">
    <property type="protein sequence ID" value="KAJ6641632.1"/>
    <property type="molecule type" value="Genomic_DNA"/>
</dbReference>
<dbReference type="Proteomes" id="UP001151699">
    <property type="component" value="Chromosome B"/>
</dbReference>
<sequence>MSNNSEADLTSVLIITTDECGTRKPTTFAGVDADIDLEYGFNKKKSKSFVRQTKSLSTEHRNKSVPHSLQVKRYRYYICDNPNFDIGSCSKDYEH</sequence>
<reference evidence="1" key="1">
    <citation type="submission" date="2022-07" db="EMBL/GenBank/DDBJ databases">
        <authorList>
            <person name="Trinca V."/>
            <person name="Uliana J.V.C."/>
            <person name="Torres T.T."/>
            <person name="Ward R.J."/>
            <person name="Monesi N."/>
        </authorList>
    </citation>
    <scope>NUCLEOTIDE SEQUENCE</scope>
    <source>
        <strain evidence="1">HSMRA1968</strain>
        <tissue evidence="1">Whole embryos</tissue>
    </source>
</reference>
<protein>
    <submittedName>
        <fullName evidence="1">Uncharacterized protein</fullName>
    </submittedName>
</protein>
<accession>A0A9Q0N0W1</accession>
<organism evidence="1 2">
    <name type="scientific">Pseudolycoriella hygida</name>
    <dbReference type="NCBI Taxonomy" id="35572"/>
    <lineage>
        <taxon>Eukaryota</taxon>
        <taxon>Metazoa</taxon>
        <taxon>Ecdysozoa</taxon>
        <taxon>Arthropoda</taxon>
        <taxon>Hexapoda</taxon>
        <taxon>Insecta</taxon>
        <taxon>Pterygota</taxon>
        <taxon>Neoptera</taxon>
        <taxon>Endopterygota</taxon>
        <taxon>Diptera</taxon>
        <taxon>Nematocera</taxon>
        <taxon>Sciaroidea</taxon>
        <taxon>Sciaridae</taxon>
        <taxon>Pseudolycoriella</taxon>
    </lineage>
</organism>
<gene>
    <name evidence="1" type="ORF">Bhyg_06572</name>
</gene>
<keyword evidence="2" id="KW-1185">Reference proteome</keyword>
<evidence type="ECO:0000313" key="2">
    <source>
        <dbReference type="Proteomes" id="UP001151699"/>
    </source>
</evidence>